<gene>
    <name evidence="5" type="ORF">SPHA_79263</name>
</gene>
<keyword evidence="2" id="KW-1015">Disulfide bond</keyword>
<evidence type="ECO:0000256" key="3">
    <source>
        <dbReference type="RuleBase" id="RU364104"/>
    </source>
</evidence>
<comment type="similarity">
    <text evidence="1 3">Belongs to the CMC family.</text>
</comment>
<sequence length="152" mass="17329">MSSSFGSGLKRSTGFLSRVFLLLVFWSPKTTSIMAAHHYGVLRTNVGGGPHGLGDPDDRTLRQVEREIMIPQKMKEIAKKENCNKHVVAFGECAKQSGLLMPIQCKELSKELHTCLSNMYKDEAFIERCTKEYLDSRSEYRRTGIKDKMRRI</sequence>
<keyword evidence="4" id="KW-0732">Signal</keyword>
<evidence type="ECO:0000313" key="6">
    <source>
        <dbReference type="Proteomes" id="UP000597762"/>
    </source>
</evidence>
<keyword evidence="3" id="KW-0496">Mitochondrion</keyword>
<dbReference type="Pfam" id="PF08583">
    <property type="entry name" value="Cmc1"/>
    <property type="match status" value="1"/>
</dbReference>
<name>A0A812EY45_ACAPH</name>
<evidence type="ECO:0000256" key="1">
    <source>
        <dbReference type="ARBA" id="ARBA00007347"/>
    </source>
</evidence>
<comment type="caution">
    <text evidence="5">The sequence shown here is derived from an EMBL/GenBank/DDBJ whole genome shotgun (WGS) entry which is preliminary data.</text>
</comment>
<evidence type="ECO:0000256" key="4">
    <source>
        <dbReference type="SAM" id="SignalP"/>
    </source>
</evidence>
<reference evidence="5" key="1">
    <citation type="submission" date="2021-01" db="EMBL/GenBank/DDBJ databases">
        <authorList>
            <person name="Li R."/>
            <person name="Bekaert M."/>
        </authorList>
    </citation>
    <scope>NUCLEOTIDE SEQUENCE</scope>
    <source>
        <strain evidence="5">Farmed</strain>
    </source>
</reference>
<dbReference type="Proteomes" id="UP000597762">
    <property type="component" value="Unassembled WGS sequence"/>
</dbReference>
<keyword evidence="6" id="KW-1185">Reference proteome</keyword>
<dbReference type="PROSITE" id="PS51808">
    <property type="entry name" value="CHCH"/>
    <property type="match status" value="1"/>
</dbReference>
<evidence type="ECO:0000256" key="2">
    <source>
        <dbReference type="ARBA" id="ARBA00023157"/>
    </source>
</evidence>
<dbReference type="AlphaFoldDB" id="A0A812EY45"/>
<dbReference type="GO" id="GO:0005739">
    <property type="term" value="C:mitochondrion"/>
    <property type="evidence" value="ECO:0007669"/>
    <property type="project" value="UniProtKB-SubCell"/>
</dbReference>
<organism evidence="5 6">
    <name type="scientific">Acanthosepion pharaonis</name>
    <name type="common">Pharaoh cuttlefish</name>
    <name type="synonym">Sepia pharaonis</name>
    <dbReference type="NCBI Taxonomy" id="158019"/>
    <lineage>
        <taxon>Eukaryota</taxon>
        <taxon>Metazoa</taxon>
        <taxon>Spiralia</taxon>
        <taxon>Lophotrochozoa</taxon>
        <taxon>Mollusca</taxon>
        <taxon>Cephalopoda</taxon>
        <taxon>Coleoidea</taxon>
        <taxon>Decapodiformes</taxon>
        <taxon>Sepiida</taxon>
        <taxon>Sepiina</taxon>
        <taxon>Sepiidae</taxon>
        <taxon>Acanthosepion</taxon>
    </lineage>
</organism>
<dbReference type="OrthoDB" id="6224010at2759"/>
<feature type="chain" id="PRO_5033027289" description="COX assembly mitochondrial protein" evidence="4">
    <location>
        <begin position="33"/>
        <end position="152"/>
    </location>
</feature>
<evidence type="ECO:0000313" key="5">
    <source>
        <dbReference type="EMBL" id="CAE1329897.1"/>
    </source>
</evidence>
<dbReference type="EMBL" id="CAHIKZ030005563">
    <property type="protein sequence ID" value="CAE1329897.1"/>
    <property type="molecule type" value="Genomic_DNA"/>
</dbReference>
<proteinExistence type="inferred from homology"/>
<comment type="subcellular location">
    <subcellularLocation>
        <location evidence="3">Mitochondrion</location>
    </subcellularLocation>
</comment>
<accession>A0A812EY45</accession>
<dbReference type="InterPro" id="IPR013892">
    <property type="entry name" value="Cyt_c_biogenesis_Cmc1-like"/>
</dbReference>
<protein>
    <recommendedName>
        <fullName evidence="3">COX assembly mitochondrial protein</fullName>
    </recommendedName>
</protein>
<feature type="signal peptide" evidence="4">
    <location>
        <begin position="1"/>
        <end position="32"/>
    </location>
</feature>